<dbReference type="EMBL" id="CP022316">
    <property type="protein sequence ID" value="ASK66040.1"/>
    <property type="molecule type" value="Genomic_DNA"/>
</dbReference>
<dbReference type="PANTHER" id="PTHR48081">
    <property type="entry name" value="AB HYDROLASE SUPERFAMILY PROTEIN C4A8.06C"/>
    <property type="match status" value="1"/>
</dbReference>
<sequence>MSLVRTLRILASQRPSLPPHACAAPERVQRRRHGHVPVTWIDPDLASTATIVHLHGGAYVAGESSQTWNFLEEVARRSGAAGAMIHYRLAPRYGFPTALKDVLHALEDLSVQAMLRPGRWVLSGDEAGAGLALAVAQVLAESEVGSPAALLLSSPWADLTREEHPDELRGTAARLYAGAVPRTDPRLSPLYGQLSDLPPVHLVTGAKGVLAEDGRRLEAALTAAGAPHEHLEIRSGGEQVAVDGPGPQSQQARRFLIEAARRAMGMDEVAGAAH</sequence>
<proteinExistence type="predicted"/>
<dbReference type="RefSeq" id="WP_089065281.1">
    <property type="nucleotide sequence ID" value="NZ_CP022316.1"/>
</dbReference>
<keyword evidence="1" id="KW-0378">Hydrolase</keyword>
<evidence type="ECO:0000259" key="2">
    <source>
        <dbReference type="Pfam" id="PF07859"/>
    </source>
</evidence>
<dbReference type="SUPFAM" id="SSF53474">
    <property type="entry name" value="alpha/beta-Hydrolases"/>
    <property type="match status" value="1"/>
</dbReference>
<dbReference type="Gene3D" id="3.40.50.1820">
    <property type="entry name" value="alpha/beta hydrolase"/>
    <property type="match status" value="1"/>
</dbReference>
<dbReference type="Proteomes" id="UP000198398">
    <property type="component" value="Chromosome"/>
</dbReference>
<evidence type="ECO:0000313" key="3">
    <source>
        <dbReference type="EMBL" id="ASK66040.1"/>
    </source>
</evidence>
<accession>A0A220UDG6</accession>
<name>A0A220UDG6_9MICO</name>
<dbReference type="Pfam" id="PF07859">
    <property type="entry name" value="Abhydrolase_3"/>
    <property type="match status" value="1"/>
</dbReference>
<reference evidence="4" key="1">
    <citation type="submission" date="2017-07" db="EMBL/GenBank/DDBJ databases">
        <title>Brachybacterium sp. VR2415.</title>
        <authorList>
            <person name="Tak E.J."/>
            <person name="Bae J.-W."/>
        </authorList>
    </citation>
    <scope>NUCLEOTIDE SEQUENCE [LARGE SCALE GENOMIC DNA]</scope>
    <source>
        <strain evidence="4">VR2415</strain>
    </source>
</reference>
<dbReference type="AlphaFoldDB" id="A0A220UDG6"/>
<dbReference type="InterPro" id="IPR029058">
    <property type="entry name" value="AB_hydrolase_fold"/>
</dbReference>
<dbReference type="GO" id="GO:0016787">
    <property type="term" value="F:hydrolase activity"/>
    <property type="evidence" value="ECO:0007669"/>
    <property type="project" value="UniProtKB-KW"/>
</dbReference>
<dbReference type="KEGG" id="brv:CFK39_09695"/>
<dbReference type="PANTHER" id="PTHR48081:SF8">
    <property type="entry name" value="ALPHA_BETA HYDROLASE FOLD-3 DOMAIN-CONTAINING PROTEIN-RELATED"/>
    <property type="match status" value="1"/>
</dbReference>
<dbReference type="OrthoDB" id="9803828at2"/>
<dbReference type="InterPro" id="IPR050300">
    <property type="entry name" value="GDXG_lipolytic_enzyme"/>
</dbReference>
<protein>
    <submittedName>
        <fullName evidence="3">Esterase</fullName>
    </submittedName>
</protein>
<dbReference type="InterPro" id="IPR013094">
    <property type="entry name" value="AB_hydrolase_3"/>
</dbReference>
<gene>
    <name evidence="3" type="ORF">CFK39_09695</name>
</gene>
<organism evidence="3 4">
    <name type="scientific">Brachybacterium avium</name>
    <dbReference type="NCBI Taxonomy" id="2017485"/>
    <lineage>
        <taxon>Bacteria</taxon>
        <taxon>Bacillati</taxon>
        <taxon>Actinomycetota</taxon>
        <taxon>Actinomycetes</taxon>
        <taxon>Micrococcales</taxon>
        <taxon>Dermabacteraceae</taxon>
        <taxon>Brachybacterium</taxon>
    </lineage>
</organism>
<feature type="domain" description="Alpha/beta hydrolase fold-3" evidence="2">
    <location>
        <begin position="51"/>
        <end position="233"/>
    </location>
</feature>
<evidence type="ECO:0000256" key="1">
    <source>
        <dbReference type="ARBA" id="ARBA00022801"/>
    </source>
</evidence>
<evidence type="ECO:0000313" key="4">
    <source>
        <dbReference type="Proteomes" id="UP000198398"/>
    </source>
</evidence>
<keyword evidence="4" id="KW-1185">Reference proteome</keyword>